<protein>
    <submittedName>
        <fullName evidence="2">Uncharacterized protein</fullName>
    </submittedName>
</protein>
<comment type="caution">
    <text evidence="2">The sequence shown here is derived from an EMBL/GenBank/DDBJ whole genome shotgun (WGS) entry which is preliminary data.</text>
</comment>
<sequence length="70" mass="8317">MFSFLCLVVFISASLEFRRISLAEPMTVPSNQDFIPEFWHPMDTEIEKYDCDRERVKACLKPSRFFDTFS</sequence>
<evidence type="ECO:0000313" key="3">
    <source>
        <dbReference type="Proteomes" id="UP000308267"/>
    </source>
</evidence>
<evidence type="ECO:0000256" key="1">
    <source>
        <dbReference type="SAM" id="SignalP"/>
    </source>
</evidence>
<accession>A0A4S2LN07</accession>
<evidence type="ECO:0000313" key="2">
    <source>
        <dbReference type="EMBL" id="TGZ65070.1"/>
    </source>
</evidence>
<proteinExistence type="predicted"/>
<feature type="chain" id="PRO_5020326151" evidence="1">
    <location>
        <begin position="24"/>
        <end position="70"/>
    </location>
</feature>
<dbReference type="OrthoDB" id="10425517at2759"/>
<name>A0A4S2LN07_OPIFE</name>
<keyword evidence="3" id="KW-1185">Reference proteome</keyword>
<gene>
    <name evidence="2" type="ORF">CRM22_006045</name>
</gene>
<dbReference type="Proteomes" id="UP000308267">
    <property type="component" value="Unassembled WGS sequence"/>
</dbReference>
<reference evidence="2 3" key="1">
    <citation type="journal article" date="2019" name="BMC Genomics">
        <title>New insights from Opisthorchis felineus genome: update on genomics of the epidemiologically important liver flukes.</title>
        <authorList>
            <person name="Ershov N.I."/>
            <person name="Mordvinov V.A."/>
            <person name="Prokhortchouk E.B."/>
            <person name="Pakharukova M.Y."/>
            <person name="Gunbin K.V."/>
            <person name="Ustyantsev K."/>
            <person name="Genaev M.A."/>
            <person name="Blinov A.G."/>
            <person name="Mazur A."/>
            <person name="Boulygina E."/>
            <person name="Tsygankova S."/>
            <person name="Khrameeva E."/>
            <person name="Chekanov N."/>
            <person name="Fan G."/>
            <person name="Xiao A."/>
            <person name="Zhang H."/>
            <person name="Xu X."/>
            <person name="Yang H."/>
            <person name="Solovyev V."/>
            <person name="Lee S.M."/>
            <person name="Liu X."/>
            <person name="Afonnikov D.A."/>
            <person name="Skryabin K.G."/>
        </authorList>
    </citation>
    <scope>NUCLEOTIDE SEQUENCE [LARGE SCALE GENOMIC DNA]</scope>
    <source>
        <strain evidence="2">AK-0245</strain>
        <tissue evidence="2">Whole organism</tissue>
    </source>
</reference>
<organism evidence="2 3">
    <name type="scientific">Opisthorchis felineus</name>
    <dbReference type="NCBI Taxonomy" id="147828"/>
    <lineage>
        <taxon>Eukaryota</taxon>
        <taxon>Metazoa</taxon>
        <taxon>Spiralia</taxon>
        <taxon>Lophotrochozoa</taxon>
        <taxon>Platyhelminthes</taxon>
        <taxon>Trematoda</taxon>
        <taxon>Digenea</taxon>
        <taxon>Opisthorchiida</taxon>
        <taxon>Opisthorchiata</taxon>
        <taxon>Opisthorchiidae</taxon>
        <taxon>Opisthorchis</taxon>
    </lineage>
</organism>
<dbReference type="AlphaFoldDB" id="A0A4S2LN07"/>
<keyword evidence="1" id="KW-0732">Signal</keyword>
<dbReference type="EMBL" id="SJOL01006514">
    <property type="protein sequence ID" value="TGZ65070.1"/>
    <property type="molecule type" value="Genomic_DNA"/>
</dbReference>
<feature type="signal peptide" evidence="1">
    <location>
        <begin position="1"/>
        <end position="23"/>
    </location>
</feature>